<dbReference type="InterPro" id="IPR000595">
    <property type="entry name" value="cNMP-bd_dom"/>
</dbReference>
<organism evidence="2 3">
    <name type="scientific">Octopus sinensis</name>
    <name type="common">East Asian common octopus</name>
    <dbReference type="NCBI Taxonomy" id="2607531"/>
    <lineage>
        <taxon>Eukaryota</taxon>
        <taxon>Metazoa</taxon>
        <taxon>Spiralia</taxon>
        <taxon>Lophotrochozoa</taxon>
        <taxon>Mollusca</taxon>
        <taxon>Cephalopoda</taxon>
        <taxon>Coleoidea</taxon>
        <taxon>Octopodiformes</taxon>
        <taxon>Octopoda</taxon>
        <taxon>Incirrata</taxon>
        <taxon>Octopodidae</taxon>
        <taxon>Octopus</taxon>
    </lineage>
</organism>
<evidence type="ECO:0000313" key="2">
    <source>
        <dbReference type="Proteomes" id="UP000515154"/>
    </source>
</evidence>
<evidence type="ECO:0000259" key="1">
    <source>
        <dbReference type="PROSITE" id="PS50042"/>
    </source>
</evidence>
<protein>
    <submittedName>
        <fullName evidence="3">cGMP-dependent protein kinase egl-4 isoform X1</fullName>
    </submittedName>
</protein>
<dbReference type="InterPro" id="IPR014710">
    <property type="entry name" value="RmlC-like_jellyroll"/>
</dbReference>
<gene>
    <name evidence="3" type="primary">LOC115209750</name>
</gene>
<name>A0A6P7S7E6_9MOLL</name>
<dbReference type="SMART" id="SM00100">
    <property type="entry name" value="cNMP"/>
    <property type="match status" value="2"/>
</dbReference>
<dbReference type="Proteomes" id="UP000515154">
    <property type="component" value="Linkage group LG3"/>
</dbReference>
<evidence type="ECO:0000313" key="3">
    <source>
        <dbReference type="RefSeq" id="XP_029634120.1"/>
    </source>
</evidence>
<dbReference type="SUPFAM" id="SSF51206">
    <property type="entry name" value="cAMP-binding domain-like"/>
    <property type="match status" value="2"/>
</dbReference>
<dbReference type="PROSITE" id="PS50042">
    <property type="entry name" value="CNMP_BINDING_3"/>
    <property type="match status" value="2"/>
</dbReference>
<sequence>MAPSVYDKVIAVISKPQEQRTDFECHDLVPWIRKQNKLFSNLKHEILKDLIKNCHFQRSRANDVIIKQGDIGDAMYATLKGSVSIYILPEMEENVCQYLDRICSKPKPERNLFGQHIFSQQEGFVFGDVALIRDCTRTASVLADEECDLLVLNRLLYNRTVREVLNLEWQEKTQFVLRNPIFKEWSPKHRKQLVISLRKESYQFGAVIARQGQPVQNIYFILKGEVEVSMDLSLHKSQQPELWTEIESNFAELISTNRPNGKTTHHDRQRRSRVQKISLLSSNEHIGSLEIVQDISKHLDTTTVAGEVELLVLDRKHYERLLVKKHPQSVESLKKELTIRQLLVLSRLYHPTETTVMKYVTMKLLNGDMSSKLTHQYHRQRRRHPMINRYNESEISRKVRTRLHMNSKNTATIIPGENSKKMFLNQLEYELQLLMIHLRKNGNIH</sequence>
<proteinExistence type="predicted"/>
<dbReference type="InterPro" id="IPR018490">
    <property type="entry name" value="cNMP-bd_dom_sf"/>
</dbReference>
<dbReference type="GO" id="GO:0016301">
    <property type="term" value="F:kinase activity"/>
    <property type="evidence" value="ECO:0007669"/>
    <property type="project" value="UniProtKB-KW"/>
</dbReference>
<feature type="domain" description="Cyclic nucleotide-binding" evidence="1">
    <location>
        <begin position="38"/>
        <end position="178"/>
    </location>
</feature>
<accession>A0A6P7S7E6</accession>
<keyword evidence="2" id="KW-1185">Reference proteome</keyword>
<dbReference type="RefSeq" id="XP_029634120.1">
    <property type="nucleotide sequence ID" value="XM_029778260.2"/>
</dbReference>
<dbReference type="KEGG" id="osn:115209750"/>
<reference evidence="3" key="1">
    <citation type="submission" date="2025-08" db="UniProtKB">
        <authorList>
            <consortium name="RefSeq"/>
        </authorList>
    </citation>
    <scope>IDENTIFICATION</scope>
</reference>
<feature type="domain" description="Cyclic nucleotide-binding" evidence="1">
    <location>
        <begin position="181"/>
        <end position="322"/>
    </location>
</feature>
<keyword evidence="3" id="KW-0418">Kinase</keyword>
<dbReference type="PANTHER" id="PTHR23011:SF28">
    <property type="entry name" value="CYCLIC NUCLEOTIDE-BINDING DOMAIN CONTAINING PROTEIN"/>
    <property type="match status" value="1"/>
</dbReference>
<dbReference type="AlphaFoldDB" id="A0A6P7S7E6"/>
<dbReference type="CDD" id="cd00038">
    <property type="entry name" value="CAP_ED"/>
    <property type="match status" value="2"/>
</dbReference>
<keyword evidence="3" id="KW-0808">Transferase</keyword>
<dbReference type="PANTHER" id="PTHR23011">
    <property type="entry name" value="CYCLIC NUCLEOTIDE-BINDING DOMAIN CONTAINING PROTEIN"/>
    <property type="match status" value="1"/>
</dbReference>
<dbReference type="Gene3D" id="2.60.120.10">
    <property type="entry name" value="Jelly Rolls"/>
    <property type="match status" value="2"/>
</dbReference>